<protein>
    <submittedName>
        <fullName evidence="1">Uncharacterized protein</fullName>
    </submittedName>
</protein>
<organism evidence="1 2">
    <name type="scientific">Streptomyces laurentii</name>
    <dbReference type="NCBI Taxonomy" id="39478"/>
    <lineage>
        <taxon>Bacteria</taxon>
        <taxon>Bacillati</taxon>
        <taxon>Actinomycetota</taxon>
        <taxon>Actinomycetes</taxon>
        <taxon>Kitasatosporales</taxon>
        <taxon>Streptomycetaceae</taxon>
        <taxon>Streptomyces</taxon>
    </lineage>
</organism>
<dbReference type="AlphaFoldDB" id="A0A169PIV3"/>
<dbReference type="Proteomes" id="UP000217676">
    <property type="component" value="Chromosome"/>
</dbReference>
<name>A0A169PIV3_STRLU</name>
<keyword evidence="2" id="KW-1185">Reference proteome</keyword>
<proteinExistence type="predicted"/>
<dbReference type="KEGG" id="slau:SLA_7142"/>
<gene>
    <name evidence="1" type="ORF">SLA_7142</name>
</gene>
<sequence length="147" mass="16229">MPATNRPVYLPHDPLTPQRDITHTHFRPGETVVIFKGVAGGRLWGNAVTVVAPSWHTPTDEAGWRVLDPAGGDRSYVTAHPRYLVHLSTGCPECLVHQKALREYLVPRIGTDEDPVDCRWYSLTALNQLVHVADSRGSTADSAVRLT</sequence>
<reference evidence="1 2" key="1">
    <citation type="journal article" date="2016" name="Genome Announc.">
        <title>Complete Genome Sequence of Thiostrepton-Producing Streptomyces laurentii ATCC 31255.</title>
        <authorList>
            <person name="Doi K."/>
            <person name="Fujino Y."/>
            <person name="Nagayoshi Y."/>
            <person name="Ohshima T."/>
            <person name="Ogata S."/>
        </authorList>
    </citation>
    <scope>NUCLEOTIDE SEQUENCE [LARGE SCALE GENOMIC DNA]</scope>
    <source>
        <strain evidence="1 2">ATCC 31255</strain>
    </source>
</reference>
<dbReference type="EMBL" id="AP017424">
    <property type="protein sequence ID" value="BAU88008.1"/>
    <property type="molecule type" value="Genomic_DNA"/>
</dbReference>
<evidence type="ECO:0000313" key="1">
    <source>
        <dbReference type="EMBL" id="BAU88008.1"/>
    </source>
</evidence>
<accession>A0A169PIV3</accession>
<evidence type="ECO:0000313" key="2">
    <source>
        <dbReference type="Proteomes" id="UP000217676"/>
    </source>
</evidence>